<accession>A0A8T0HWS4</accession>
<name>A0A8T0HWS4_CERPU</name>
<comment type="caution">
    <text evidence="1">The sequence shown here is derived from an EMBL/GenBank/DDBJ whole genome shotgun (WGS) entry which is preliminary data.</text>
</comment>
<evidence type="ECO:0000313" key="1">
    <source>
        <dbReference type="EMBL" id="KAG0575169.1"/>
    </source>
</evidence>
<sequence length="72" mass="7946">SDEPSHYSGRFNAQVHIVACTGGRALEPFGPVNTTWSNVKMLSSSAADAHLSCFTCDHRAQAPWTLQDEHRF</sequence>
<organism evidence="1 2">
    <name type="scientific">Ceratodon purpureus</name>
    <name type="common">Fire moss</name>
    <name type="synonym">Dicranum purpureum</name>
    <dbReference type="NCBI Taxonomy" id="3225"/>
    <lineage>
        <taxon>Eukaryota</taxon>
        <taxon>Viridiplantae</taxon>
        <taxon>Streptophyta</taxon>
        <taxon>Embryophyta</taxon>
        <taxon>Bryophyta</taxon>
        <taxon>Bryophytina</taxon>
        <taxon>Bryopsida</taxon>
        <taxon>Dicranidae</taxon>
        <taxon>Pseudoditrichales</taxon>
        <taxon>Ditrichaceae</taxon>
        <taxon>Ceratodon</taxon>
    </lineage>
</organism>
<reference evidence="1" key="1">
    <citation type="submission" date="2020-06" db="EMBL/GenBank/DDBJ databases">
        <title>WGS assembly of Ceratodon purpureus strain R40.</title>
        <authorList>
            <person name="Carey S.B."/>
            <person name="Jenkins J."/>
            <person name="Shu S."/>
            <person name="Lovell J.T."/>
            <person name="Sreedasyam A."/>
            <person name="Maumus F."/>
            <person name="Tiley G.P."/>
            <person name="Fernandez-Pozo N."/>
            <person name="Barry K."/>
            <person name="Chen C."/>
            <person name="Wang M."/>
            <person name="Lipzen A."/>
            <person name="Daum C."/>
            <person name="Saski C.A."/>
            <person name="Payton A.C."/>
            <person name="Mcbreen J.C."/>
            <person name="Conrad R.E."/>
            <person name="Kollar L.M."/>
            <person name="Olsson S."/>
            <person name="Huttunen S."/>
            <person name="Landis J.B."/>
            <person name="Wickett N.J."/>
            <person name="Johnson M.G."/>
            <person name="Rensing S.A."/>
            <person name="Grimwood J."/>
            <person name="Schmutz J."/>
            <person name="Mcdaniel S.F."/>
        </authorList>
    </citation>
    <scope>NUCLEOTIDE SEQUENCE</scope>
    <source>
        <strain evidence="1">R40</strain>
    </source>
</reference>
<keyword evidence="2" id="KW-1185">Reference proteome</keyword>
<dbReference type="Proteomes" id="UP000822688">
    <property type="component" value="Chromosome V"/>
</dbReference>
<protein>
    <submittedName>
        <fullName evidence="1">Uncharacterized protein</fullName>
    </submittedName>
</protein>
<dbReference type="AlphaFoldDB" id="A0A8T0HWS4"/>
<gene>
    <name evidence="1" type="ORF">KC19_VG323800</name>
</gene>
<dbReference type="EMBL" id="CM026426">
    <property type="protein sequence ID" value="KAG0575169.1"/>
    <property type="molecule type" value="Genomic_DNA"/>
</dbReference>
<evidence type="ECO:0000313" key="2">
    <source>
        <dbReference type="Proteomes" id="UP000822688"/>
    </source>
</evidence>
<feature type="non-terminal residue" evidence="1">
    <location>
        <position position="1"/>
    </location>
</feature>
<proteinExistence type="predicted"/>